<evidence type="ECO:0000256" key="2">
    <source>
        <dbReference type="SAM" id="Phobius"/>
    </source>
</evidence>
<evidence type="ECO:0000256" key="1">
    <source>
        <dbReference type="SAM" id="MobiDB-lite"/>
    </source>
</evidence>
<feature type="transmembrane region" description="Helical" evidence="2">
    <location>
        <begin position="128"/>
        <end position="151"/>
    </location>
</feature>
<dbReference type="Proteomes" id="UP000555564">
    <property type="component" value="Unassembled WGS sequence"/>
</dbReference>
<keyword evidence="2" id="KW-1133">Transmembrane helix</keyword>
<keyword evidence="4" id="KW-1185">Reference proteome</keyword>
<proteinExistence type="predicted"/>
<evidence type="ECO:0000313" key="4">
    <source>
        <dbReference type="Proteomes" id="UP000555564"/>
    </source>
</evidence>
<dbReference type="EMBL" id="JACHIU010000001">
    <property type="protein sequence ID" value="MBB6470858.1"/>
    <property type="molecule type" value="Genomic_DNA"/>
</dbReference>
<feature type="transmembrane region" description="Helical" evidence="2">
    <location>
        <begin position="36"/>
        <end position="56"/>
    </location>
</feature>
<feature type="compositionally biased region" description="Polar residues" evidence="1">
    <location>
        <begin position="1"/>
        <end position="11"/>
    </location>
</feature>
<accession>A0A7X0I9A8</accession>
<feature type="transmembrane region" description="Helical" evidence="2">
    <location>
        <begin position="98"/>
        <end position="116"/>
    </location>
</feature>
<feature type="transmembrane region" description="Helical" evidence="2">
    <location>
        <begin position="68"/>
        <end position="86"/>
    </location>
</feature>
<evidence type="ECO:0000313" key="3">
    <source>
        <dbReference type="EMBL" id="MBB6470858.1"/>
    </source>
</evidence>
<feature type="transmembrane region" description="Helical" evidence="2">
    <location>
        <begin position="163"/>
        <end position="183"/>
    </location>
</feature>
<keyword evidence="2" id="KW-0812">Transmembrane</keyword>
<protein>
    <submittedName>
        <fullName evidence="3">Uncharacterized protein</fullName>
    </submittedName>
</protein>
<reference evidence="3 4" key="1">
    <citation type="submission" date="2020-08" db="EMBL/GenBank/DDBJ databases">
        <title>Sequencing the genomes of 1000 actinobacteria strains.</title>
        <authorList>
            <person name="Klenk H.-P."/>
        </authorList>
    </citation>
    <scope>NUCLEOTIDE SEQUENCE [LARGE SCALE GENOMIC DNA]</scope>
    <source>
        <strain evidence="3 4">DSM 44936</strain>
    </source>
</reference>
<name>A0A7X0I9A8_9ACTN</name>
<keyword evidence="2" id="KW-0472">Membrane</keyword>
<dbReference type="AlphaFoldDB" id="A0A7X0I9A8"/>
<comment type="caution">
    <text evidence="3">The sequence shown here is derived from an EMBL/GenBank/DDBJ whole genome shotgun (WGS) entry which is preliminary data.</text>
</comment>
<feature type="transmembrane region" description="Helical" evidence="2">
    <location>
        <begin position="189"/>
        <end position="208"/>
    </location>
</feature>
<dbReference type="RefSeq" id="WP_184978163.1">
    <property type="nucleotide sequence ID" value="NZ_BAAALO010000009.1"/>
</dbReference>
<sequence length="219" mass="23583">MDAHVTTTPATARTDLPRQEPAHGSRSLTPRRVRRLGLTLTAGTLLWAASIFAFGTLSGGIEGRIGDLTGLAFQIGVLSLLTVQIRTQATGTSRAARVMLKVELVLLVLASIWSFLHGVLPEPAQNSLPIMILDVFWPLSMLGMMVIGIKLAFAGRWRGLLRWWPLIAETWALVTIPASIVLGEDGATWVGGGHLVIGYATLGVLLALRPHLVLQQDNS</sequence>
<organism evidence="3 4">
    <name type="scientific">Sphaerisporangium rubeum</name>
    <dbReference type="NCBI Taxonomy" id="321317"/>
    <lineage>
        <taxon>Bacteria</taxon>
        <taxon>Bacillati</taxon>
        <taxon>Actinomycetota</taxon>
        <taxon>Actinomycetes</taxon>
        <taxon>Streptosporangiales</taxon>
        <taxon>Streptosporangiaceae</taxon>
        <taxon>Sphaerisporangium</taxon>
    </lineage>
</organism>
<gene>
    <name evidence="3" type="ORF">BJ992_000289</name>
</gene>
<feature type="region of interest" description="Disordered" evidence="1">
    <location>
        <begin position="1"/>
        <end position="28"/>
    </location>
</feature>